<evidence type="ECO:0008006" key="4">
    <source>
        <dbReference type="Google" id="ProtNLM"/>
    </source>
</evidence>
<comment type="caution">
    <text evidence="2">The sequence shown here is derived from an EMBL/GenBank/DDBJ whole genome shotgun (WGS) entry which is preliminary data.</text>
</comment>
<keyword evidence="3" id="KW-1185">Reference proteome</keyword>
<dbReference type="RefSeq" id="WP_344057265.1">
    <property type="nucleotide sequence ID" value="NZ_BAAAPU010000001.1"/>
</dbReference>
<dbReference type="EMBL" id="BAAAPU010000001">
    <property type="protein sequence ID" value="GAA1964669.1"/>
    <property type="molecule type" value="Genomic_DNA"/>
</dbReference>
<gene>
    <name evidence="2" type="ORF">GCM10009817_00520</name>
</gene>
<feature type="region of interest" description="Disordered" evidence="1">
    <location>
        <begin position="1"/>
        <end position="22"/>
    </location>
</feature>
<sequence>MSTWWDRYVNPPTGPQSSRQHLTRKVVRRIHWARTEGIGRVVEEDRLDPRPRLRAAIRKRRWRRSHPLPPGSAVPVYVVGLQRSGTNMLMRGLDEAPETEVRNENDRALFHRFRIRSIDVLRATVLASKQQFVFVKPICDSQLLDTFLDLEGLAPGRGVWVYREPDSRARSEVSKFGPANLLALRDIAAGRGETRWQGERLPEESVRLIRSFDLDTMTPFTAAVLFWAIRNRLYFELGFDRREDVLLVSYDAFAADPSTEMQRLCRFVGVTYRPELDEHVDRRVSHGTQPLDIDPRVRALATEVHARLEAAREAQDRRTAAGSAHSPSERSAP</sequence>
<dbReference type="Proteomes" id="UP001500013">
    <property type="component" value="Unassembled WGS sequence"/>
</dbReference>
<feature type="compositionally biased region" description="Basic and acidic residues" evidence="1">
    <location>
        <begin position="309"/>
        <end position="319"/>
    </location>
</feature>
<feature type="region of interest" description="Disordered" evidence="1">
    <location>
        <begin position="309"/>
        <end position="333"/>
    </location>
</feature>
<evidence type="ECO:0000313" key="2">
    <source>
        <dbReference type="EMBL" id="GAA1964669.1"/>
    </source>
</evidence>
<dbReference type="SUPFAM" id="SSF52540">
    <property type="entry name" value="P-loop containing nucleoside triphosphate hydrolases"/>
    <property type="match status" value="1"/>
</dbReference>
<organism evidence="2 3">
    <name type="scientific">Terrabacter lapilli</name>
    <dbReference type="NCBI Taxonomy" id="436231"/>
    <lineage>
        <taxon>Bacteria</taxon>
        <taxon>Bacillati</taxon>
        <taxon>Actinomycetota</taxon>
        <taxon>Actinomycetes</taxon>
        <taxon>Micrococcales</taxon>
        <taxon>Intrasporangiaceae</taxon>
        <taxon>Terrabacter</taxon>
    </lineage>
</organism>
<evidence type="ECO:0000313" key="3">
    <source>
        <dbReference type="Proteomes" id="UP001500013"/>
    </source>
</evidence>
<name>A0ABP5CNZ8_9MICO</name>
<dbReference type="Gene3D" id="3.40.50.300">
    <property type="entry name" value="P-loop containing nucleotide triphosphate hydrolases"/>
    <property type="match status" value="2"/>
</dbReference>
<protein>
    <recommendedName>
        <fullName evidence="4">Sulfotransferase domain-containing protein</fullName>
    </recommendedName>
</protein>
<evidence type="ECO:0000256" key="1">
    <source>
        <dbReference type="SAM" id="MobiDB-lite"/>
    </source>
</evidence>
<proteinExistence type="predicted"/>
<dbReference type="InterPro" id="IPR027417">
    <property type="entry name" value="P-loop_NTPase"/>
</dbReference>
<accession>A0ABP5CNZ8</accession>
<reference evidence="3" key="1">
    <citation type="journal article" date="2019" name="Int. J. Syst. Evol. Microbiol.">
        <title>The Global Catalogue of Microorganisms (GCM) 10K type strain sequencing project: providing services to taxonomists for standard genome sequencing and annotation.</title>
        <authorList>
            <consortium name="The Broad Institute Genomics Platform"/>
            <consortium name="The Broad Institute Genome Sequencing Center for Infectious Disease"/>
            <person name="Wu L."/>
            <person name="Ma J."/>
        </authorList>
    </citation>
    <scope>NUCLEOTIDE SEQUENCE [LARGE SCALE GENOMIC DNA]</scope>
    <source>
        <strain evidence="3">JCM 15628</strain>
    </source>
</reference>